<protein>
    <recommendedName>
        <fullName evidence="4">Peptidase S1 domain-containing protein</fullName>
    </recommendedName>
</protein>
<evidence type="ECO:0000256" key="3">
    <source>
        <dbReference type="SAM" id="SignalP"/>
    </source>
</evidence>
<keyword evidence="3" id="KW-0732">Signal</keyword>
<keyword evidence="6" id="KW-1185">Reference proteome</keyword>
<dbReference type="Gene3D" id="2.40.10.10">
    <property type="entry name" value="Trypsin-like serine proteases"/>
    <property type="match status" value="1"/>
</dbReference>
<dbReference type="FunFam" id="2.40.10.10:FF:000068">
    <property type="entry name" value="transmembrane protease serine 2"/>
    <property type="match status" value="1"/>
</dbReference>
<dbReference type="InterPro" id="IPR001254">
    <property type="entry name" value="Trypsin_dom"/>
</dbReference>
<dbReference type="InterPro" id="IPR009003">
    <property type="entry name" value="Peptidase_S1_PA"/>
</dbReference>
<evidence type="ECO:0000256" key="2">
    <source>
        <dbReference type="ARBA" id="ARBA00024195"/>
    </source>
</evidence>
<dbReference type="PROSITE" id="PS50240">
    <property type="entry name" value="TRYPSIN_DOM"/>
    <property type="match status" value="1"/>
</dbReference>
<dbReference type="SMART" id="SM00020">
    <property type="entry name" value="Tryp_SPc"/>
    <property type="match status" value="1"/>
</dbReference>
<feature type="signal peptide" evidence="3">
    <location>
        <begin position="1"/>
        <end position="19"/>
    </location>
</feature>
<feature type="domain" description="Peptidase S1" evidence="4">
    <location>
        <begin position="31"/>
        <end position="300"/>
    </location>
</feature>
<organism evidence="5 6">
    <name type="scientific">Trichogramma kaykai</name>
    <dbReference type="NCBI Taxonomy" id="54128"/>
    <lineage>
        <taxon>Eukaryota</taxon>
        <taxon>Metazoa</taxon>
        <taxon>Ecdysozoa</taxon>
        <taxon>Arthropoda</taxon>
        <taxon>Hexapoda</taxon>
        <taxon>Insecta</taxon>
        <taxon>Pterygota</taxon>
        <taxon>Neoptera</taxon>
        <taxon>Endopterygota</taxon>
        <taxon>Hymenoptera</taxon>
        <taxon>Apocrita</taxon>
        <taxon>Proctotrupomorpha</taxon>
        <taxon>Chalcidoidea</taxon>
        <taxon>Trichogrammatidae</taxon>
        <taxon>Trichogramma</taxon>
    </lineage>
</organism>
<dbReference type="Proteomes" id="UP001627154">
    <property type="component" value="Unassembled WGS sequence"/>
</dbReference>
<accession>A0ABD2X2G1</accession>
<proteinExistence type="inferred from homology"/>
<dbReference type="PANTHER" id="PTHR24256">
    <property type="entry name" value="TRYPTASE-RELATED"/>
    <property type="match status" value="1"/>
</dbReference>
<comment type="caution">
    <text evidence="5">The sequence shown here is derived from an EMBL/GenBank/DDBJ whole genome shotgun (WGS) entry which is preliminary data.</text>
</comment>
<keyword evidence="1" id="KW-1015">Disulfide bond</keyword>
<dbReference type="EMBL" id="JBJJXI010000056">
    <property type="protein sequence ID" value="KAL3399304.1"/>
    <property type="molecule type" value="Genomic_DNA"/>
</dbReference>
<dbReference type="AlphaFoldDB" id="A0ABD2X2G1"/>
<dbReference type="SUPFAM" id="SSF50494">
    <property type="entry name" value="Trypsin-like serine proteases"/>
    <property type="match status" value="1"/>
</dbReference>
<evidence type="ECO:0000256" key="1">
    <source>
        <dbReference type="ARBA" id="ARBA00023157"/>
    </source>
</evidence>
<evidence type="ECO:0000313" key="5">
    <source>
        <dbReference type="EMBL" id="KAL3399304.1"/>
    </source>
</evidence>
<name>A0ABD2X2G1_9HYME</name>
<evidence type="ECO:0000313" key="6">
    <source>
        <dbReference type="Proteomes" id="UP001627154"/>
    </source>
</evidence>
<dbReference type="InterPro" id="IPR018114">
    <property type="entry name" value="TRYPSIN_HIS"/>
</dbReference>
<evidence type="ECO:0000259" key="4">
    <source>
        <dbReference type="PROSITE" id="PS50240"/>
    </source>
</evidence>
<comment type="similarity">
    <text evidence="2">Belongs to the peptidase S1 family. CLIP subfamily.</text>
</comment>
<dbReference type="InterPro" id="IPR043504">
    <property type="entry name" value="Peptidase_S1_PA_chymotrypsin"/>
</dbReference>
<dbReference type="InterPro" id="IPR051487">
    <property type="entry name" value="Ser/Thr_Proteases_Immune/Dev"/>
</dbReference>
<feature type="chain" id="PRO_5044880980" description="Peptidase S1 domain-containing protein" evidence="3">
    <location>
        <begin position="20"/>
        <end position="307"/>
    </location>
</feature>
<sequence length="307" mass="34974">MKPILRILIFLFLTIYVESAQSEKHLMKRQIYGGWQSSDSHYYPYQVYLRRNGWQRPSWLPTIAHSLPYITNWFVMPFHCGGVIISEYHVLTAAHCILGNPESEVNRIEVVAGSNKRIDSSAVVHKVQSIAVHDQPRFFYDIGDIAVIKVAEPFKFSSKIQPVKLPKHNYVVAPRTPVVVTGWGETEDMYSVDYLHVLVMRVVEIEQCRKSWLKLYRQTVPLHSYLLDFKKLVHDSMICIQGRGGQSICAGDSGGPAVTIDGLLVGIVSFGSRPCGNENKTPDVFTRVAYYIPWIKKHTEPEIEVVQ</sequence>
<reference evidence="5 6" key="1">
    <citation type="journal article" date="2024" name="bioRxiv">
        <title>A reference genome for Trichogramma kaykai: A tiny desert-dwelling parasitoid wasp with competing sex-ratio distorters.</title>
        <authorList>
            <person name="Culotta J."/>
            <person name="Lindsey A.R."/>
        </authorList>
    </citation>
    <scope>NUCLEOTIDE SEQUENCE [LARGE SCALE GENOMIC DNA]</scope>
    <source>
        <strain evidence="5 6">KSX58</strain>
    </source>
</reference>
<dbReference type="CDD" id="cd00190">
    <property type="entry name" value="Tryp_SPc"/>
    <property type="match status" value="1"/>
</dbReference>
<dbReference type="Pfam" id="PF00089">
    <property type="entry name" value="Trypsin"/>
    <property type="match status" value="1"/>
</dbReference>
<dbReference type="InterPro" id="IPR001314">
    <property type="entry name" value="Peptidase_S1A"/>
</dbReference>
<dbReference type="PRINTS" id="PR00722">
    <property type="entry name" value="CHYMOTRYPSIN"/>
</dbReference>
<gene>
    <name evidence="5" type="ORF">TKK_007172</name>
</gene>
<dbReference type="PROSITE" id="PS00134">
    <property type="entry name" value="TRYPSIN_HIS"/>
    <property type="match status" value="1"/>
</dbReference>